<dbReference type="Gene3D" id="1.10.443.10">
    <property type="entry name" value="Intergrase catalytic core"/>
    <property type="match status" value="1"/>
</dbReference>
<evidence type="ECO:0000313" key="2">
    <source>
        <dbReference type="EMBL" id="SVD21444.1"/>
    </source>
</evidence>
<feature type="non-terminal residue" evidence="2">
    <location>
        <position position="1"/>
    </location>
</feature>
<name>A0A382TH59_9ZZZZ</name>
<evidence type="ECO:0008006" key="3">
    <source>
        <dbReference type="Google" id="ProtNLM"/>
    </source>
</evidence>
<keyword evidence="1" id="KW-0233">DNA recombination</keyword>
<evidence type="ECO:0000256" key="1">
    <source>
        <dbReference type="ARBA" id="ARBA00023172"/>
    </source>
</evidence>
<dbReference type="SUPFAM" id="SSF56349">
    <property type="entry name" value="DNA breaking-rejoining enzymes"/>
    <property type="match status" value="1"/>
</dbReference>
<dbReference type="AlphaFoldDB" id="A0A382TH59"/>
<dbReference type="InterPro" id="IPR013762">
    <property type="entry name" value="Integrase-like_cat_sf"/>
</dbReference>
<gene>
    <name evidence="2" type="ORF">METZ01_LOCUS374298</name>
</gene>
<accession>A0A382TH59</accession>
<organism evidence="2">
    <name type="scientific">marine metagenome</name>
    <dbReference type="NCBI Taxonomy" id="408172"/>
    <lineage>
        <taxon>unclassified sequences</taxon>
        <taxon>metagenomes</taxon>
        <taxon>ecological metagenomes</taxon>
    </lineage>
</organism>
<dbReference type="GO" id="GO:0006310">
    <property type="term" value="P:DNA recombination"/>
    <property type="evidence" value="ECO:0007669"/>
    <property type="project" value="UniProtKB-KW"/>
</dbReference>
<proteinExistence type="predicted"/>
<dbReference type="EMBL" id="UINC01136583">
    <property type="protein sequence ID" value="SVD21444.1"/>
    <property type="molecule type" value="Genomic_DNA"/>
</dbReference>
<dbReference type="GO" id="GO:0003677">
    <property type="term" value="F:DNA binding"/>
    <property type="evidence" value="ECO:0007669"/>
    <property type="project" value="InterPro"/>
</dbReference>
<sequence>PLKKVIPVQSLRYELICAGCNLDFHACRTVYVSLVLESGATVKEAQELARHSTPDLTMNVYGRTREDRLTDTVEHIGEAVSTPIRAPSVHRLAVGEERRSATPLETGDCASSKMGWKTGLEPLSQGSIHSAESTQNSAKVVQFSALRSKASSSDSQNCALLMHNQRTSAHPKSVPSVSTDSDLAEVIAGWDQLSGEAKARILKTVRASR</sequence>
<dbReference type="GO" id="GO:0015074">
    <property type="term" value="P:DNA integration"/>
    <property type="evidence" value="ECO:0007669"/>
    <property type="project" value="InterPro"/>
</dbReference>
<protein>
    <recommendedName>
        <fullName evidence="3">Tyr recombinase domain-containing protein</fullName>
    </recommendedName>
</protein>
<reference evidence="2" key="1">
    <citation type="submission" date="2018-05" db="EMBL/GenBank/DDBJ databases">
        <authorList>
            <person name="Lanie J.A."/>
            <person name="Ng W.-L."/>
            <person name="Kazmierczak K.M."/>
            <person name="Andrzejewski T.M."/>
            <person name="Davidsen T.M."/>
            <person name="Wayne K.J."/>
            <person name="Tettelin H."/>
            <person name="Glass J.I."/>
            <person name="Rusch D."/>
            <person name="Podicherti R."/>
            <person name="Tsui H.-C.T."/>
            <person name="Winkler M.E."/>
        </authorList>
    </citation>
    <scope>NUCLEOTIDE SEQUENCE</scope>
</reference>
<dbReference type="InterPro" id="IPR011010">
    <property type="entry name" value="DNA_brk_join_enz"/>
</dbReference>